<dbReference type="SUPFAM" id="SSF56214">
    <property type="entry name" value="4'-phosphopantetheinyl transferase"/>
    <property type="match status" value="2"/>
</dbReference>
<dbReference type="Gene3D" id="3.90.470.20">
    <property type="entry name" value="4'-phosphopantetheinyl transferase domain"/>
    <property type="match status" value="2"/>
</dbReference>
<evidence type="ECO:0000313" key="6">
    <source>
        <dbReference type="Proteomes" id="UP000276379"/>
    </source>
</evidence>
<dbReference type="InterPro" id="IPR050559">
    <property type="entry name" value="P-Pant_transferase_sf"/>
</dbReference>
<dbReference type="InterPro" id="IPR008278">
    <property type="entry name" value="4-PPantetheinyl_Trfase_dom"/>
</dbReference>
<dbReference type="Pfam" id="PF01648">
    <property type="entry name" value="ACPS"/>
    <property type="match status" value="1"/>
</dbReference>
<dbReference type="RefSeq" id="WP_125207752.1">
    <property type="nucleotide sequence ID" value="NZ_JBFAEF010000007.1"/>
</dbReference>
<feature type="region of interest" description="Disordered" evidence="3">
    <location>
        <begin position="1"/>
        <end position="57"/>
    </location>
</feature>
<dbReference type="GO" id="GO:0005829">
    <property type="term" value="C:cytosol"/>
    <property type="evidence" value="ECO:0007669"/>
    <property type="project" value="TreeGrafter"/>
</dbReference>
<evidence type="ECO:0000313" key="5">
    <source>
        <dbReference type="EMBL" id="RRQ80054.1"/>
    </source>
</evidence>
<comment type="similarity">
    <text evidence="1">Belongs to the P-Pant transferase superfamily. Gsp/Sfp/HetI/AcpT family.</text>
</comment>
<dbReference type="GO" id="GO:0019878">
    <property type="term" value="P:lysine biosynthetic process via aminoadipic acid"/>
    <property type="evidence" value="ECO:0007669"/>
    <property type="project" value="TreeGrafter"/>
</dbReference>
<evidence type="ECO:0000256" key="2">
    <source>
        <dbReference type="ARBA" id="ARBA00022679"/>
    </source>
</evidence>
<reference evidence="5 6" key="1">
    <citation type="submission" date="2017-10" db="EMBL/GenBank/DDBJ databases">
        <title>Draft genome of actinobacteria isolated from guarana (Paullinia cupana (Mart.) Ducke.</title>
        <authorList>
            <person name="Siqueira K.A."/>
            <person name="Liotti R.G."/>
            <person name="Mendes T.A."/>
            <person name="Soares M.A."/>
        </authorList>
    </citation>
    <scope>NUCLEOTIDE SEQUENCE [LARGE SCALE GENOMIC DNA]</scope>
    <source>
        <strain evidence="5 6">199</strain>
    </source>
</reference>
<evidence type="ECO:0000259" key="4">
    <source>
        <dbReference type="Pfam" id="PF01648"/>
    </source>
</evidence>
<protein>
    <submittedName>
        <fullName evidence="5">4-phosphopantetheinyl transferase</fullName>
    </submittedName>
</protein>
<dbReference type="GO" id="GO:0000287">
    <property type="term" value="F:magnesium ion binding"/>
    <property type="evidence" value="ECO:0007669"/>
    <property type="project" value="InterPro"/>
</dbReference>
<keyword evidence="2 5" id="KW-0808">Transferase</keyword>
<sequence>MNTYDTPSTAGSSPVESTPQPVRHSLPPPGTPDLWLLRLSDTTDAGSDAAPDAATLDASERERAASFARPVDRVRFTAAHRTLRTVLGSYLGVPPGEIRYARETCPCCGGPHGRPALLGFPGDLHFSLSHRGDLVLIGVAGEPIGVDVELVPDIEGSGELALMLHPDEQREARALDPVRRPGAVARLWTRKEAYLKGLGTGLGRDPALDYIGLGTPDGPRPRVDWHFRDVPVDRGYVASVATRGPLTAPAARPNRVTGRFPRHR</sequence>
<gene>
    <name evidence="5" type="ORF">CQW44_33580</name>
</gene>
<keyword evidence="6" id="KW-1185">Reference proteome</keyword>
<dbReference type="AlphaFoldDB" id="A0A426RY13"/>
<evidence type="ECO:0000256" key="1">
    <source>
        <dbReference type="ARBA" id="ARBA00010990"/>
    </source>
</evidence>
<organism evidence="5 6">
    <name type="scientific">Streptomyces griseofuscus</name>
    <dbReference type="NCBI Taxonomy" id="146922"/>
    <lineage>
        <taxon>Bacteria</taxon>
        <taxon>Bacillati</taxon>
        <taxon>Actinomycetota</taxon>
        <taxon>Actinomycetes</taxon>
        <taxon>Kitasatosporales</taxon>
        <taxon>Streptomycetaceae</taxon>
        <taxon>Streptomyces</taxon>
    </lineage>
</organism>
<proteinExistence type="inferred from homology"/>
<evidence type="ECO:0000256" key="3">
    <source>
        <dbReference type="SAM" id="MobiDB-lite"/>
    </source>
</evidence>
<dbReference type="GO" id="GO:0008897">
    <property type="term" value="F:holo-[acyl-carrier-protein] synthase activity"/>
    <property type="evidence" value="ECO:0007669"/>
    <property type="project" value="InterPro"/>
</dbReference>
<dbReference type="PANTHER" id="PTHR12215">
    <property type="entry name" value="PHOSPHOPANTETHEINE TRANSFERASE"/>
    <property type="match status" value="1"/>
</dbReference>
<feature type="domain" description="4'-phosphopantetheinyl transferase" evidence="4">
    <location>
        <begin position="143"/>
        <end position="239"/>
    </location>
</feature>
<dbReference type="InterPro" id="IPR037143">
    <property type="entry name" value="4-PPantetheinyl_Trfase_dom_sf"/>
</dbReference>
<comment type="caution">
    <text evidence="5">The sequence shown here is derived from an EMBL/GenBank/DDBJ whole genome shotgun (WGS) entry which is preliminary data.</text>
</comment>
<dbReference type="Proteomes" id="UP000276379">
    <property type="component" value="Unassembled WGS sequence"/>
</dbReference>
<feature type="compositionally biased region" description="Polar residues" evidence="3">
    <location>
        <begin position="1"/>
        <end position="20"/>
    </location>
</feature>
<accession>A0A426RY13</accession>
<dbReference type="EMBL" id="PDES01000017">
    <property type="protein sequence ID" value="RRQ80054.1"/>
    <property type="molecule type" value="Genomic_DNA"/>
</dbReference>
<dbReference type="PANTHER" id="PTHR12215:SF10">
    <property type="entry name" value="L-AMINOADIPATE-SEMIALDEHYDE DEHYDROGENASE-PHOSPHOPANTETHEINYL TRANSFERASE"/>
    <property type="match status" value="1"/>
</dbReference>
<name>A0A426RY13_9ACTN</name>